<comment type="catalytic activity">
    <reaction evidence="6">
        <text>a 2-methoxy-6-(all-trans-polyprenyl)benzene-1,4-diol + S-adenosyl-L-methionine = a 5-methoxy-2-methyl-3-(all-trans-polyprenyl)benzene-1,4-diol + S-adenosyl-L-homocysteine + H(+)</text>
        <dbReference type="Rhea" id="RHEA:28286"/>
        <dbReference type="Rhea" id="RHEA-COMP:10858"/>
        <dbReference type="Rhea" id="RHEA-COMP:10859"/>
        <dbReference type="ChEBI" id="CHEBI:15378"/>
        <dbReference type="ChEBI" id="CHEBI:57856"/>
        <dbReference type="ChEBI" id="CHEBI:59789"/>
        <dbReference type="ChEBI" id="CHEBI:84166"/>
        <dbReference type="ChEBI" id="CHEBI:84167"/>
        <dbReference type="EC" id="2.1.1.201"/>
    </reaction>
</comment>
<name>A0A8J2V3J8_9PROT</name>
<comment type="caution">
    <text evidence="8">The sequence shown here is derived from an EMBL/GenBank/DDBJ whole genome shotgun (WGS) entry which is preliminary data.</text>
</comment>
<dbReference type="GO" id="GO:0043770">
    <property type="term" value="F:demethylmenaquinone methyltransferase activity"/>
    <property type="evidence" value="ECO:0007669"/>
    <property type="project" value="UniProtKB-UniRule"/>
</dbReference>
<evidence type="ECO:0000256" key="1">
    <source>
        <dbReference type="ARBA" id="ARBA00022428"/>
    </source>
</evidence>
<gene>
    <name evidence="6 8" type="primary">ubiE</name>
    <name evidence="8" type="ORF">GCM10011342_27020</name>
</gene>
<feature type="compositionally biased region" description="Polar residues" evidence="7">
    <location>
        <begin position="1"/>
        <end position="18"/>
    </location>
</feature>
<keyword evidence="1 6" id="KW-0474">Menaquinone biosynthesis</keyword>
<organism evidence="8 9">
    <name type="scientific">Aquisalinus flavus</name>
    <dbReference type="NCBI Taxonomy" id="1526572"/>
    <lineage>
        <taxon>Bacteria</taxon>
        <taxon>Pseudomonadati</taxon>
        <taxon>Pseudomonadota</taxon>
        <taxon>Alphaproteobacteria</taxon>
        <taxon>Parvularculales</taxon>
        <taxon>Parvularculaceae</taxon>
        <taxon>Aquisalinus</taxon>
    </lineage>
</organism>
<evidence type="ECO:0000256" key="6">
    <source>
        <dbReference type="HAMAP-Rule" id="MF_01813"/>
    </source>
</evidence>
<dbReference type="UniPathway" id="UPA00079">
    <property type="reaction ID" value="UER00169"/>
</dbReference>
<feature type="region of interest" description="Disordered" evidence="7">
    <location>
        <begin position="1"/>
        <end position="24"/>
    </location>
</feature>
<dbReference type="EC" id="2.1.1.163" evidence="6"/>
<feature type="binding site" evidence="6">
    <location>
        <position position="85"/>
    </location>
    <ligand>
        <name>S-adenosyl-L-methionine</name>
        <dbReference type="ChEBI" id="CHEBI:59789"/>
    </ligand>
</feature>
<dbReference type="PROSITE" id="PS51608">
    <property type="entry name" value="SAM_MT_UBIE"/>
    <property type="match status" value="1"/>
</dbReference>
<dbReference type="InterPro" id="IPR029063">
    <property type="entry name" value="SAM-dependent_MTases_sf"/>
</dbReference>
<dbReference type="Proteomes" id="UP000613582">
    <property type="component" value="Unassembled WGS sequence"/>
</dbReference>
<reference evidence="8" key="2">
    <citation type="submission" date="2020-09" db="EMBL/GenBank/DDBJ databases">
        <authorList>
            <person name="Sun Q."/>
            <person name="Zhou Y."/>
        </authorList>
    </citation>
    <scope>NUCLEOTIDE SEQUENCE</scope>
    <source>
        <strain evidence="8">CGMCC 1.12921</strain>
    </source>
</reference>
<reference evidence="8" key="1">
    <citation type="journal article" date="2014" name="Int. J. Syst. Evol. Microbiol.">
        <title>Complete genome sequence of Corynebacterium casei LMG S-19264T (=DSM 44701T), isolated from a smear-ripened cheese.</title>
        <authorList>
            <consortium name="US DOE Joint Genome Institute (JGI-PGF)"/>
            <person name="Walter F."/>
            <person name="Albersmeier A."/>
            <person name="Kalinowski J."/>
            <person name="Ruckert C."/>
        </authorList>
    </citation>
    <scope>NUCLEOTIDE SEQUENCE</scope>
    <source>
        <strain evidence="8">CGMCC 1.12921</strain>
    </source>
</reference>
<dbReference type="AlphaFoldDB" id="A0A8J2V3J8"/>
<dbReference type="HAMAP" id="MF_01813">
    <property type="entry name" value="MenG_UbiE_methyltr"/>
    <property type="match status" value="1"/>
</dbReference>
<evidence type="ECO:0000256" key="4">
    <source>
        <dbReference type="ARBA" id="ARBA00022688"/>
    </source>
</evidence>
<dbReference type="PROSITE" id="PS01183">
    <property type="entry name" value="UBIE_1"/>
    <property type="match status" value="1"/>
</dbReference>
<keyword evidence="2 6" id="KW-0489">Methyltransferase</keyword>
<keyword evidence="9" id="KW-1185">Reference proteome</keyword>
<dbReference type="NCBIfam" id="TIGR01934">
    <property type="entry name" value="MenG_MenH_UbiE"/>
    <property type="match status" value="1"/>
</dbReference>
<keyword evidence="5 6" id="KW-0949">S-adenosyl-L-methionine</keyword>
<dbReference type="GO" id="GO:0032259">
    <property type="term" value="P:methylation"/>
    <property type="evidence" value="ECO:0007669"/>
    <property type="project" value="UniProtKB-KW"/>
</dbReference>
<feature type="binding site" evidence="6">
    <location>
        <begin position="141"/>
        <end position="142"/>
    </location>
    <ligand>
        <name>S-adenosyl-L-methionine</name>
        <dbReference type="ChEBI" id="CHEBI:59789"/>
    </ligand>
</feature>
<comment type="caution">
    <text evidence="6">Lacks conserved residue(s) required for the propagation of feature annotation.</text>
</comment>
<evidence type="ECO:0000256" key="2">
    <source>
        <dbReference type="ARBA" id="ARBA00022603"/>
    </source>
</evidence>
<dbReference type="GO" id="GO:0009234">
    <property type="term" value="P:menaquinone biosynthetic process"/>
    <property type="evidence" value="ECO:0007669"/>
    <property type="project" value="UniProtKB-UniRule"/>
</dbReference>
<comment type="pathway">
    <text evidence="6">Quinol/quinone metabolism; menaquinone biosynthesis; menaquinol from 1,4-dihydroxy-2-naphthoate: step 2/2.</text>
</comment>
<feature type="binding site" evidence="6">
    <location>
        <position position="113"/>
    </location>
    <ligand>
        <name>S-adenosyl-L-methionine</name>
        <dbReference type="ChEBI" id="CHEBI:59789"/>
    </ligand>
</feature>
<comment type="catalytic activity">
    <reaction evidence="6">
        <text>a 2-demethylmenaquinol + S-adenosyl-L-methionine = a menaquinol + S-adenosyl-L-homocysteine + H(+)</text>
        <dbReference type="Rhea" id="RHEA:42640"/>
        <dbReference type="Rhea" id="RHEA-COMP:9539"/>
        <dbReference type="Rhea" id="RHEA-COMP:9563"/>
        <dbReference type="ChEBI" id="CHEBI:15378"/>
        <dbReference type="ChEBI" id="CHEBI:18151"/>
        <dbReference type="ChEBI" id="CHEBI:55437"/>
        <dbReference type="ChEBI" id="CHEBI:57856"/>
        <dbReference type="ChEBI" id="CHEBI:59789"/>
        <dbReference type="EC" id="2.1.1.163"/>
    </reaction>
</comment>
<accession>A0A8J2V3J8</accession>
<protein>
    <recommendedName>
        <fullName evidence="6">Ubiquinone/menaquinone biosynthesis C-methyltransferase UbiE</fullName>
        <ecNumber evidence="6">2.1.1.163</ecNumber>
        <ecNumber evidence="6">2.1.1.201</ecNumber>
    </recommendedName>
    <alternativeName>
        <fullName evidence="6">2-methoxy-6-polyprenyl-1,4-benzoquinol methylase</fullName>
    </alternativeName>
    <alternativeName>
        <fullName evidence="6">Demethylmenaquinone methyltransferase</fullName>
    </alternativeName>
</protein>
<dbReference type="EC" id="2.1.1.201" evidence="6"/>
<dbReference type="Gene3D" id="3.40.50.150">
    <property type="entry name" value="Vaccinia Virus protein VP39"/>
    <property type="match status" value="1"/>
</dbReference>
<keyword evidence="8" id="KW-0830">Ubiquinone</keyword>
<comment type="pathway">
    <text evidence="6">Cofactor biosynthesis; ubiquinone biosynthesis.</text>
</comment>
<dbReference type="SUPFAM" id="SSF53335">
    <property type="entry name" value="S-adenosyl-L-methionine-dependent methyltransferases"/>
    <property type="match status" value="1"/>
</dbReference>
<evidence type="ECO:0000256" key="7">
    <source>
        <dbReference type="SAM" id="MobiDB-lite"/>
    </source>
</evidence>
<keyword evidence="3 6" id="KW-0808">Transferase</keyword>
<dbReference type="CDD" id="cd02440">
    <property type="entry name" value="AdoMet_MTases"/>
    <property type="match status" value="1"/>
</dbReference>
<evidence type="ECO:0000313" key="9">
    <source>
        <dbReference type="Proteomes" id="UP000613582"/>
    </source>
</evidence>
<evidence type="ECO:0000256" key="5">
    <source>
        <dbReference type="ARBA" id="ARBA00022691"/>
    </source>
</evidence>
<dbReference type="PANTHER" id="PTHR43591">
    <property type="entry name" value="METHYLTRANSFERASE"/>
    <property type="match status" value="1"/>
</dbReference>
<dbReference type="PANTHER" id="PTHR43591:SF24">
    <property type="entry name" value="2-METHOXY-6-POLYPRENYL-1,4-BENZOQUINOL METHYLASE, MITOCHONDRIAL"/>
    <property type="match status" value="1"/>
</dbReference>
<dbReference type="GO" id="GO:0009060">
    <property type="term" value="P:aerobic respiration"/>
    <property type="evidence" value="ECO:0007669"/>
    <property type="project" value="UniProtKB-UniRule"/>
</dbReference>
<dbReference type="InterPro" id="IPR023576">
    <property type="entry name" value="UbiE/COQ5_MeTrFase_CS"/>
</dbReference>
<comment type="similarity">
    <text evidence="6">Belongs to the class I-like SAM-binding methyltransferase superfamily. MenG/UbiE family.</text>
</comment>
<sequence>MAQSFNPEGISMTTTDTPKASFGFQDVPAGEKAGMVRAVFDSVADNYDVMNDAMSGGIHRVWKSVLLDRLNPQPGQRLIDVAGGTGDIAIAFLKRAAARPLRGRAEASAVICDINHAMMKAGQSRDDARPFANVLTRTCGDAQNLPFPDRSFDVYTIGFGIRNVTDMDAALTEAWRVLKPGGRFTCLEFSRPVTEGFSQVYDAYSFNVIPWLGEMIARDRDSYQYLVESIRRFPPQGAFKLRIEDAGFSRVSYENLSGGIAALHTGWKTGL</sequence>
<evidence type="ECO:0000313" key="8">
    <source>
        <dbReference type="EMBL" id="GGD16870.1"/>
    </source>
</evidence>
<dbReference type="GO" id="GO:0008425">
    <property type="term" value="F:2-methoxy-6-polyprenyl-1,4-benzoquinol methyltransferase activity"/>
    <property type="evidence" value="ECO:0007669"/>
    <property type="project" value="UniProtKB-UniRule"/>
</dbReference>
<proteinExistence type="inferred from homology"/>
<comment type="function">
    <text evidence="6">Methyltransferase required for the conversion of demethylmenaquinol (DMKH2) to menaquinol (MKH2) and the conversion of 2-polyprenyl-6-methoxy-1,4-benzoquinol (DDMQH2) to 2-polyprenyl-3-methyl-6-methoxy-1,4-benzoquinol (DMQH2).</text>
</comment>
<evidence type="ECO:0000256" key="3">
    <source>
        <dbReference type="ARBA" id="ARBA00022679"/>
    </source>
</evidence>
<dbReference type="EMBL" id="BMGH01000001">
    <property type="protein sequence ID" value="GGD16870.1"/>
    <property type="molecule type" value="Genomic_DNA"/>
</dbReference>
<dbReference type="PROSITE" id="PS01184">
    <property type="entry name" value="UBIE_2"/>
    <property type="match status" value="1"/>
</dbReference>
<keyword evidence="4 6" id="KW-0831">Ubiquinone biosynthesis</keyword>
<dbReference type="UniPathway" id="UPA00232"/>
<dbReference type="InterPro" id="IPR004033">
    <property type="entry name" value="UbiE/COQ5_MeTrFase"/>
</dbReference>
<dbReference type="Pfam" id="PF01209">
    <property type="entry name" value="Ubie_methyltran"/>
    <property type="match status" value="1"/>
</dbReference>